<dbReference type="Pfam" id="PF24189">
    <property type="entry name" value="Ig_RSC4"/>
    <property type="match status" value="1"/>
</dbReference>
<accession>A7TS47</accession>
<dbReference type="KEGG" id="vpo:Kpol_348p1"/>
<keyword evidence="3" id="KW-1185">Reference proteome</keyword>
<protein>
    <recommendedName>
        <fullName evidence="1">RSC4 Ig-like domain-containing protein</fullName>
    </recommendedName>
</protein>
<name>A7TS47_VANPO</name>
<dbReference type="Proteomes" id="UP000000267">
    <property type="component" value="Unassembled WGS sequence"/>
</dbReference>
<dbReference type="InterPro" id="IPR054551">
    <property type="entry name" value="RSC4_Ig-like"/>
</dbReference>
<feature type="domain" description="RSC4 Ig-like" evidence="1">
    <location>
        <begin position="5"/>
        <end position="88"/>
    </location>
</feature>
<dbReference type="HOGENOM" id="CLU_1778868_0_0_1"/>
<proteinExistence type="predicted"/>
<evidence type="ECO:0000313" key="2">
    <source>
        <dbReference type="EMBL" id="EDO14897.1"/>
    </source>
</evidence>
<dbReference type="GeneID" id="5542943"/>
<dbReference type="EMBL" id="DS480499">
    <property type="protein sequence ID" value="EDO14897.1"/>
    <property type="molecule type" value="Genomic_DNA"/>
</dbReference>
<dbReference type="RefSeq" id="XP_001642755.1">
    <property type="nucleotide sequence ID" value="XM_001642705.1"/>
</dbReference>
<evidence type="ECO:0000259" key="1">
    <source>
        <dbReference type="Pfam" id="PF24189"/>
    </source>
</evidence>
<gene>
    <name evidence="2" type="ORF">Kpol_348p1</name>
</gene>
<dbReference type="eggNOG" id="KOG1827">
    <property type="taxonomic scope" value="Eukaryota"/>
</dbReference>
<organism evidence="3">
    <name type="scientific">Vanderwaltozyma polyspora (strain ATCC 22028 / DSM 70294 / BCRC 21397 / CBS 2163 / NBRC 10782 / NRRL Y-8283 / UCD 57-17)</name>
    <name type="common">Kluyveromyces polysporus</name>
    <dbReference type="NCBI Taxonomy" id="436907"/>
    <lineage>
        <taxon>Eukaryota</taxon>
        <taxon>Fungi</taxon>
        <taxon>Dikarya</taxon>
        <taxon>Ascomycota</taxon>
        <taxon>Saccharomycotina</taxon>
        <taxon>Saccharomycetes</taxon>
        <taxon>Saccharomycetales</taxon>
        <taxon>Saccharomycetaceae</taxon>
        <taxon>Vanderwaltozyma</taxon>
    </lineage>
</organism>
<sequence length="146" mass="16796">MQRKPYELIKQLAIYSSKSLYGLATKPLPGSRPSCNQNWVEFIFNGLELSQNENMYSFSLQPIQTFLTLVVDTADPSSESTLIVNKDVINMNNNNRSSVTQNELQQDNNRSYDIRLNEGLNFIEFKCKDSSKTKDESMKFWVNVLP</sequence>
<reference evidence="2 3" key="1">
    <citation type="journal article" date="2007" name="Proc. Natl. Acad. Sci. U.S.A.">
        <title>Independent sorting-out of thousands of duplicated gene pairs in two yeast species descended from a whole-genome duplication.</title>
        <authorList>
            <person name="Scannell D.R."/>
            <person name="Frank A.C."/>
            <person name="Conant G.C."/>
            <person name="Byrne K.P."/>
            <person name="Woolfit M."/>
            <person name="Wolfe K.H."/>
        </authorList>
    </citation>
    <scope>NUCLEOTIDE SEQUENCE [LARGE SCALE GENOMIC DNA]</scope>
    <source>
        <strain evidence="3">ATCC 22028 / DSM 70294 / BCRC 21397 / CBS 2163 / NBRC 10782 / NRRL Y-8283 / UCD 57-17</strain>
    </source>
</reference>
<dbReference type="STRING" id="436907.A7TS47"/>
<dbReference type="AlphaFoldDB" id="A7TS47"/>
<evidence type="ECO:0000313" key="3">
    <source>
        <dbReference type="Proteomes" id="UP000000267"/>
    </source>
</evidence>
<dbReference type="InParanoid" id="A7TS47"/>